<dbReference type="Gene3D" id="3.40.50.620">
    <property type="entry name" value="HUPs"/>
    <property type="match status" value="1"/>
</dbReference>
<dbReference type="InterPro" id="IPR006015">
    <property type="entry name" value="Universal_stress_UspA"/>
</dbReference>
<feature type="domain" description="UspA" evidence="2">
    <location>
        <begin position="1"/>
        <end position="133"/>
    </location>
</feature>
<protein>
    <submittedName>
        <fullName evidence="3">Universal stress protein UspA</fullName>
    </submittedName>
</protein>
<dbReference type="OrthoDB" id="9792500at2"/>
<evidence type="ECO:0000313" key="4">
    <source>
        <dbReference type="Proteomes" id="UP000244940"/>
    </source>
</evidence>
<name>A0A2U2C8I4_9RHOB</name>
<dbReference type="InterPro" id="IPR006016">
    <property type="entry name" value="UspA"/>
</dbReference>
<dbReference type="Pfam" id="PF00582">
    <property type="entry name" value="Usp"/>
    <property type="match status" value="1"/>
</dbReference>
<dbReference type="PRINTS" id="PR01438">
    <property type="entry name" value="UNVRSLSTRESS"/>
</dbReference>
<dbReference type="EMBL" id="QEYD01000007">
    <property type="protein sequence ID" value="PWE28161.1"/>
    <property type="molecule type" value="Genomic_DNA"/>
</dbReference>
<comment type="similarity">
    <text evidence="1">Belongs to the universal stress protein A family.</text>
</comment>
<dbReference type="CDD" id="cd00293">
    <property type="entry name" value="USP-like"/>
    <property type="match status" value="1"/>
</dbReference>
<reference evidence="3 4" key="1">
    <citation type="submission" date="2018-05" db="EMBL/GenBank/DDBJ databases">
        <title>Pararhodobacter marina sp. nov., isolated from deep-sea water of the Indian Ocean.</title>
        <authorList>
            <person name="Lai Q.Sr."/>
            <person name="Liu X."/>
            <person name="Shao Z."/>
        </authorList>
    </citation>
    <scope>NUCLEOTIDE SEQUENCE [LARGE SCALE GENOMIC DNA]</scope>
    <source>
        <strain evidence="3 4">CIC4N-9</strain>
    </source>
</reference>
<keyword evidence="4" id="KW-1185">Reference proteome</keyword>
<comment type="caution">
    <text evidence="3">The sequence shown here is derived from an EMBL/GenBank/DDBJ whole genome shotgun (WGS) entry which is preliminary data.</text>
</comment>
<accession>A0A2U2C8I4</accession>
<gene>
    <name evidence="3" type="ORF">C4N9_12485</name>
</gene>
<evidence type="ECO:0000313" key="3">
    <source>
        <dbReference type="EMBL" id="PWE28161.1"/>
    </source>
</evidence>
<evidence type="ECO:0000259" key="2">
    <source>
        <dbReference type="Pfam" id="PF00582"/>
    </source>
</evidence>
<dbReference type="Proteomes" id="UP000244940">
    <property type="component" value="Unassembled WGS sequence"/>
</dbReference>
<evidence type="ECO:0000256" key="1">
    <source>
        <dbReference type="ARBA" id="ARBA00008791"/>
    </source>
</evidence>
<dbReference type="InterPro" id="IPR014729">
    <property type="entry name" value="Rossmann-like_a/b/a_fold"/>
</dbReference>
<dbReference type="AlphaFoldDB" id="A0A2U2C8I4"/>
<organism evidence="3 4">
    <name type="scientific">Pararhodobacter marinus</name>
    <dbReference type="NCBI Taxonomy" id="2184063"/>
    <lineage>
        <taxon>Bacteria</taxon>
        <taxon>Pseudomonadati</taxon>
        <taxon>Pseudomonadota</taxon>
        <taxon>Alphaproteobacteria</taxon>
        <taxon>Rhodobacterales</taxon>
        <taxon>Paracoccaceae</taxon>
        <taxon>Pararhodobacter</taxon>
    </lineage>
</organism>
<dbReference type="RefSeq" id="WP_109533668.1">
    <property type="nucleotide sequence ID" value="NZ_CAXPUO010000082.1"/>
</dbReference>
<proteinExistence type="inferred from homology"/>
<dbReference type="SUPFAM" id="SSF52402">
    <property type="entry name" value="Adenine nucleotide alpha hydrolases-like"/>
    <property type="match status" value="1"/>
</dbReference>
<sequence>MFSRIMVPVDLTHLEQLDKALTVSEELAQSFGAEIVYVSVTAETPTKIAHNPKEFAQKLEAFAAGRPGKSTTKSYSAHDPAIDIDKTLLKAIDETGADLVVMASHKPGIADFFWGSHGASLAAHTGVSVFVVR</sequence>
<dbReference type="GeneID" id="94365708"/>